<dbReference type="EMBL" id="PYGF01000002">
    <property type="protein sequence ID" value="PSL06535.1"/>
    <property type="molecule type" value="Genomic_DNA"/>
</dbReference>
<organism evidence="1 2">
    <name type="scientific">Cecembia rubra</name>
    <dbReference type="NCBI Taxonomy" id="1485585"/>
    <lineage>
        <taxon>Bacteria</taxon>
        <taxon>Pseudomonadati</taxon>
        <taxon>Bacteroidota</taxon>
        <taxon>Cytophagia</taxon>
        <taxon>Cytophagales</taxon>
        <taxon>Cyclobacteriaceae</taxon>
        <taxon>Cecembia</taxon>
    </lineage>
</organism>
<reference evidence="1 2" key="1">
    <citation type="submission" date="2018-03" db="EMBL/GenBank/DDBJ databases">
        <title>Genomic Encyclopedia of Archaeal and Bacterial Type Strains, Phase II (KMG-II): from individual species to whole genera.</title>
        <authorList>
            <person name="Goeker M."/>
        </authorList>
    </citation>
    <scope>NUCLEOTIDE SEQUENCE [LARGE SCALE GENOMIC DNA]</scope>
    <source>
        <strain evidence="1 2">DSM 28057</strain>
    </source>
</reference>
<keyword evidence="2" id="KW-1185">Reference proteome</keyword>
<accession>A0A2P8EAQ8</accession>
<comment type="caution">
    <text evidence="1">The sequence shown here is derived from an EMBL/GenBank/DDBJ whole genome shotgun (WGS) entry which is preliminary data.</text>
</comment>
<sequence length="288" mass="30738">MGRVTVNPAIAFKGHVGTPNPPTDFNSIEAAVRGHMSNPPSSINDFDTLVALANWQLLDEQAAQQNGTPILRGQQPTSYGHFQGFPKVSISVVNFQETFAANGDLQIGFQINTNFFVGYPITFSFNFQVGPGIGGLTAHNFTIQAGQTSVFCSFIRTGVAQGTNWSISYTGSDQTVYNEIALTTGWSGTATLPPNNFTAWSVISHGGLFCDNSGWTFGPSPVTHWALNLTVGSTVWLNSAGTVPAPNGYYNFGSPCDPNFTSSGIIYEVVNGVITQTLSCNYPPCEGL</sequence>
<evidence type="ECO:0000313" key="1">
    <source>
        <dbReference type="EMBL" id="PSL06535.1"/>
    </source>
</evidence>
<gene>
    <name evidence="1" type="ORF">CLV48_102352</name>
</gene>
<name>A0A2P8EAQ8_9BACT</name>
<dbReference type="RefSeq" id="WP_106566455.1">
    <property type="nucleotide sequence ID" value="NZ_PYGF01000002.1"/>
</dbReference>
<dbReference type="Proteomes" id="UP000240708">
    <property type="component" value="Unassembled WGS sequence"/>
</dbReference>
<proteinExistence type="predicted"/>
<protein>
    <submittedName>
        <fullName evidence="1">Uncharacterized protein</fullName>
    </submittedName>
</protein>
<dbReference type="AlphaFoldDB" id="A0A2P8EAQ8"/>
<evidence type="ECO:0000313" key="2">
    <source>
        <dbReference type="Proteomes" id="UP000240708"/>
    </source>
</evidence>